<evidence type="ECO:0000256" key="3">
    <source>
        <dbReference type="ARBA" id="ARBA00004123"/>
    </source>
</evidence>
<sequence length="788" mass="89034">MGLSGLLWRRLCRPNIMLQTEVRAFSGRKNKAPREPLRHIKNKEKQSTAALGPHTFFVQAVAAGSRDSGASLYLFSEYNRYLFNCGEGTQRLMHENKLKLSHLNNVFVTRMNWANVGGLSGLLLTLRDVGLPSCVLSGPPQLNNLLQAVKSYCGPLEGLNVEVHPYTSPEYKDQTMSVQQVPIFSNGTKKESSPKDPRKRTDRGPPCVISYVCKINDRKGHFLVVKAKEIGLPVGTREIGPLIAELKAGKTVTYQGKEISPADVLSPDEPGPMFLVVECPTEDFITPMTENETLKRYHEGNLDSRVALIVHMTPEHILNHSSYRQWMERFGAETEHLILNESSSSIHNQSSYKIQAQLNLIHPRIFPQLPEISGKETAGKDVRGVMAQCLLKYQLRPTLEWQRDMVPSNNTQEFVKEAMELPGFQEALQECKQQLESDLSQDQEVDQQYPEVVFLGTGSAIPMKTRNVSSTLVHISPSQVLLLDCGEGTFGQLYRHYGDKVDDILCQLSAVFVSHIHADHHTGLLSILYERERALSSRGKPFSPVILIGPTILMSWLNRFHEHCQDLLHNISFIPSRSLMEGSEVDCLKTKNLIFSLLEKYQLEKFQTCFVRHCKNAFGCAVVHRSGWKLVFSGDTKPCDALIRMGKNATLLIHEATLEDGLEQDALEKAHSTTSQAISVGRQMNAEYMMLNHFSQRYSKLPLMSDEFSSKVGISFDHMRIRWSDFKILPKLMEPLKVLFAEDLTELEERKDRRERNQQEVDNSAGSSSNKRDLEEEEAAAVKRMKAN</sequence>
<evidence type="ECO:0000313" key="27">
    <source>
        <dbReference type="EMBL" id="DBA27473.1"/>
    </source>
</evidence>
<dbReference type="GO" id="GO:0042781">
    <property type="term" value="F:3'-tRNA processing endoribonuclease activity"/>
    <property type="evidence" value="ECO:0007669"/>
    <property type="project" value="UniProtKB-EC"/>
</dbReference>
<dbReference type="GO" id="GO:0046872">
    <property type="term" value="F:metal ion binding"/>
    <property type="evidence" value="ECO:0007669"/>
    <property type="project" value="UniProtKB-KW"/>
</dbReference>
<evidence type="ECO:0000256" key="22">
    <source>
        <dbReference type="ARBA" id="ARBA00032616"/>
    </source>
</evidence>
<keyword evidence="9" id="KW-0819">tRNA processing</keyword>
<keyword evidence="12" id="KW-0255">Endonuclease</keyword>
<evidence type="ECO:0000256" key="18">
    <source>
        <dbReference type="ARBA" id="ARBA00023271"/>
    </source>
</evidence>
<feature type="compositionally biased region" description="Polar residues" evidence="25">
    <location>
        <begin position="760"/>
        <end position="769"/>
    </location>
</feature>
<dbReference type="SUPFAM" id="SSF56281">
    <property type="entry name" value="Metallo-hydrolase/oxidoreductase"/>
    <property type="match status" value="2"/>
</dbReference>
<dbReference type="InterPro" id="IPR036866">
    <property type="entry name" value="RibonucZ/Hydroxyglut_hydro"/>
</dbReference>
<evidence type="ECO:0000256" key="1">
    <source>
        <dbReference type="ARBA" id="ARBA00000402"/>
    </source>
</evidence>
<keyword evidence="11" id="KW-0479">Metal-binding</keyword>
<dbReference type="Proteomes" id="UP001181693">
    <property type="component" value="Unassembled WGS sequence"/>
</dbReference>
<evidence type="ECO:0000256" key="2">
    <source>
        <dbReference type="ARBA" id="ARBA00001947"/>
    </source>
</evidence>
<comment type="cofactor">
    <cofactor evidence="2">
        <name>Zn(2+)</name>
        <dbReference type="ChEBI" id="CHEBI:29105"/>
    </cofactor>
</comment>
<evidence type="ECO:0000256" key="17">
    <source>
        <dbReference type="ARBA" id="ARBA00023242"/>
    </source>
</evidence>
<comment type="similarity">
    <text evidence="5">Belongs to the RNase Z family.</text>
</comment>
<evidence type="ECO:0000256" key="7">
    <source>
        <dbReference type="ARBA" id="ARBA00013357"/>
    </source>
</evidence>
<evidence type="ECO:0000256" key="8">
    <source>
        <dbReference type="ARBA" id="ARBA00022553"/>
    </source>
</evidence>
<dbReference type="FunFam" id="3.60.15.10:FF:000051">
    <property type="entry name" value="Ribonuclease Z, mitochondrial"/>
    <property type="match status" value="1"/>
</dbReference>
<evidence type="ECO:0000256" key="9">
    <source>
        <dbReference type="ARBA" id="ARBA00022694"/>
    </source>
</evidence>
<evidence type="ECO:0000256" key="11">
    <source>
        <dbReference type="ARBA" id="ARBA00022723"/>
    </source>
</evidence>
<dbReference type="InterPro" id="IPR027794">
    <property type="entry name" value="tRNase_Z_dom"/>
</dbReference>
<comment type="function">
    <text evidence="23">Zinc phosphodiesterase, which displays mitochondrial tRNA 3'-processing endonuclease activity. Involved in tRNA maturation, by removing a 3'-trailer from precursor tRNA. Associates with mitochondrial DNA complexes at the nucleoids to initiate RNA processing and ribosome assembly.</text>
</comment>
<evidence type="ECO:0000256" key="19">
    <source>
        <dbReference type="ARBA" id="ARBA00030689"/>
    </source>
</evidence>
<dbReference type="GO" id="GO:1990180">
    <property type="term" value="P:mitochondrial tRNA 3'-end processing"/>
    <property type="evidence" value="ECO:0007669"/>
    <property type="project" value="TreeGrafter"/>
</dbReference>
<evidence type="ECO:0000256" key="4">
    <source>
        <dbReference type="ARBA" id="ARBA00004436"/>
    </source>
</evidence>
<keyword evidence="28" id="KW-1185">Reference proteome</keyword>
<dbReference type="GO" id="GO:0005634">
    <property type="term" value="C:nucleus"/>
    <property type="evidence" value="ECO:0007669"/>
    <property type="project" value="UniProtKB-SubCell"/>
</dbReference>
<organism evidence="27 28">
    <name type="scientific">Pyxicephalus adspersus</name>
    <name type="common">African bullfrog</name>
    <dbReference type="NCBI Taxonomy" id="30357"/>
    <lineage>
        <taxon>Eukaryota</taxon>
        <taxon>Metazoa</taxon>
        <taxon>Chordata</taxon>
        <taxon>Craniata</taxon>
        <taxon>Vertebrata</taxon>
        <taxon>Euteleostomi</taxon>
        <taxon>Amphibia</taxon>
        <taxon>Batrachia</taxon>
        <taxon>Anura</taxon>
        <taxon>Neobatrachia</taxon>
        <taxon>Ranoidea</taxon>
        <taxon>Pyxicephalidae</taxon>
        <taxon>Pyxicephalinae</taxon>
        <taxon>Pyxicephalus</taxon>
    </lineage>
</organism>
<evidence type="ECO:0000256" key="5">
    <source>
        <dbReference type="ARBA" id="ARBA00007823"/>
    </source>
</evidence>
<dbReference type="PANTHER" id="PTHR12553:SF49">
    <property type="entry name" value="ZINC PHOSPHODIESTERASE ELAC PROTEIN 2"/>
    <property type="match status" value="1"/>
</dbReference>
<feature type="domain" description="tRNase Z endonuclease" evidence="26">
    <location>
        <begin position="60"/>
        <end position="118"/>
    </location>
</feature>
<keyword evidence="8" id="KW-0597">Phosphoprotein</keyword>
<evidence type="ECO:0000259" key="26">
    <source>
        <dbReference type="Pfam" id="PF13691"/>
    </source>
</evidence>
<gene>
    <name evidence="27" type="ORF">GDO54_007962</name>
</gene>
<evidence type="ECO:0000256" key="10">
    <source>
        <dbReference type="ARBA" id="ARBA00022722"/>
    </source>
</evidence>
<dbReference type="InterPro" id="IPR047151">
    <property type="entry name" value="RNZ2-like"/>
</dbReference>
<name>A0AAV3AYZ7_PYXAD</name>
<evidence type="ECO:0000256" key="25">
    <source>
        <dbReference type="SAM" id="MobiDB-lite"/>
    </source>
</evidence>
<keyword evidence="14" id="KW-0862">Zinc</keyword>
<dbReference type="GO" id="GO:0042645">
    <property type="term" value="C:mitochondrial nucleoid"/>
    <property type="evidence" value="ECO:0007669"/>
    <property type="project" value="UniProtKB-SubCell"/>
</dbReference>
<evidence type="ECO:0000256" key="24">
    <source>
        <dbReference type="ARBA" id="ARBA00047136"/>
    </source>
</evidence>
<feature type="region of interest" description="Disordered" evidence="25">
    <location>
        <begin position="182"/>
        <end position="203"/>
    </location>
</feature>
<evidence type="ECO:0000256" key="16">
    <source>
        <dbReference type="ARBA" id="ARBA00023128"/>
    </source>
</evidence>
<dbReference type="Gene3D" id="3.60.15.10">
    <property type="entry name" value="Ribonuclease Z/Hydroxyacylglutathione hydrolase-like"/>
    <property type="match status" value="2"/>
</dbReference>
<feature type="region of interest" description="Disordered" evidence="25">
    <location>
        <begin position="747"/>
        <end position="788"/>
    </location>
</feature>
<evidence type="ECO:0000256" key="20">
    <source>
        <dbReference type="ARBA" id="ARBA00030729"/>
    </source>
</evidence>
<reference evidence="27" key="1">
    <citation type="thesis" date="2020" institute="ProQuest LLC" country="789 East Eisenhower Parkway, Ann Arbor, MI, USA">
        <title>Comparative Genomics and Chromosome Evolution.</title>
        <authorList>
            <person name="Mudd A.B."/>
        </authorList>
    </citation>
    <scope>NUCLEOTIDE SEQUENCE</scope>
    <source>
        <strain evidence="27">1538</strain>
        <tissue evidence="27">Blood</tissue>
    </source>
</reference>
<dbReference type="FunFam" id="3.60.15.10:FF:000014">
    <property type="entry name" value="Zinc phosphodiesterase ELAC protein 2"/>
    <property type="match status" value="1"/>
</dbReference>
<proteinExistence type="inferred from homology"/>
<dbReference type="Pfam" id="PF23023">
    <property type="entry name" value="Anti-Pycsar_Apyc1"/>
    <property type="match status" value="1"/>
</dbReference>
<keyword evidence="10" id="KW-0540">Nuclease</keyword>
<comment type="caution">
    <text evidence="27">The sequence shown here is derived from an EMBL/GenBank/DDBJ whole genome shotgun (WGS) entry which is preliminary data.</text>
</comment>
<evidence type="ECO:0000256" key="13">
    <source>
        <dbReference type="ARBA" id="ARBA00022801"/>
    </source>
</evidence>
<evidence type="ECO:0000256" key="6">
    <source>
        <dbReference type="ARBA" id="ARBA00012477"/>
    </source>
</evidence>
<evidence type="ECO:0000313" key="28">
    <source>
        <dbReference type="Proteomes" id="UP001181693"/>
    </source>
</evidence>
<evidence type="ECO:0000256" key="21">
    <source>
        <dbReference type="ARBA" id="ARBA00032104"/>
    </source>
</evidence>
<keyword evidence="13" id="KW-0378">Hydrolase</keyword>
<keyword evidence="16" id="KW-0496">Mitochondrion</keyword>
<evidence type="ECO:0000256" key="12">
    <source>
        <dbReference type="ARBA" id="ARBA00022759"/>
    </source>
</evidence>
<accession>A0AAV3AYZ7</accession>
<keyword evidence="18" id="KW-1135">Mitochondrion nucleoid</keyword>
<dbReference type="Pfam" id="PF13691">
    <property type="entry name" value="Lactamase_B_4"/>
    <property type="match status" value="1"/>
</dbReference>
<comment type="subunit">
    <text evidence="24">Homodimer. Interacts with PTCD1.</text>
</comment>
<dbReference type="AlphaFoldDB" id="A0AAV3AYZ7"/>
<evidence type="ECO:0000256" key="14">
    <source>
        <dbReference type="ARBA" id="ARBA00022833"/>
    </source>
</evidence>
<dbReference type="PANTHER" id="PTHR12553">
    <property type="entry name" value="ZINC PHOSPHODIESTERASE ELAC PROTEIN 2"/>
    <property type="match status" value="1"/>
</dbReference>
<feature type="compositionally biased region" description="Basic and acidic residues" evidence="25">
    <location>
        <begin position="747"/>
        <end position="759"/>
    </location>
</feature>
<comment type="catalytic activity">
    <reaction evidence="1">
        <text>Endonucleolytic cleavage of RNA, removing extra 3' nucleotides from tRNA precursor, generating 3' termini of tRNAs. A 3'-hydroxy group is left at the tRNA terminus and a 5'-phosphoryl group is left at the trailer molecule.</text>
        <dbReference type="EC" id="3.1.26.11"/>
    </reaction>
</comment>
<evidence type="ECO:0000256" key="15">
    <source>
        <dbReference type="ARBA" id="ARBA00022946"/>
    </source>
</evidence>
<keyword evidence="15" id="KW-0809">Transit peptide</keyword>
<comment type="subcellular location">
    <subcellularLocation>
        <location evidence="4">Mitochondrion matrix</location>
        <location evidence="4">Mitochondrion nucleoid</location>
    </subcellularLocation>
    <subcellularLocation>
        <location evidence="3">Nucleus</location>
    </subcellularLocation>
</comment>
<dbReference type="EC" id="3.1.26.11" evidence="6"/>
<dbReference type="EMBL" id="DYDO01000003">
    <property type="protein sequence ID" value="DBA27473.1"/>
    <property type="molecule type" value="Genomic_DNA"/>
</dbReference>
<evidence type="ECO:0000256" key="23">
    <source>
        <dbReference type="ARBA" id="ARBA00046098"/>
    </source>
</evidence>
<protein>
    <recommendedName>
        <fullName evidence="7">Zinc phosphodiesterase ELAC protein 2</fullName>
        <ecNumber evidence="6">3.1.26.11</ecNumber>
    </recommendedName>
    <alternativeName>
        <fullName evidence="22">ElaC homolog protein 2</fullName>
    </alternativeName>
    <alternativeName>
        <fullName evidence="20">Ribonuclease Z 2</fullName>
    </alternativeName>
    <alternativeName>
        <fullName evidence="21">tRNA 3 endonuclease 2</fullName>
    </alternativeName>
    <alternativeName>
        <fullName evidence="19">tRNase Z 2</fullName>
    </alternativeName>
</protein>
<dbReference type="CDD" id="cd07718">
    <property type="entry name" value="RNaseZ_ELAC1_ELAC2-C-term-like_MBL-fold"/>
    <property type="match status" value="1"/>
</dbReference>
<keyword evidence="17" id="KW-0539">Nucleus</keyword>